<dbReference type="Gene3D" id="3.40.50.720">
    <property type="entry name" value="NAD(P)-binding Rossmann-like Domain"/>
    <property type="match status" value="1"/>
</dbReference>
<dbReference type="RefSeq" id="WP_422865555.1">
    <property type="nucleotide sequence ID" value="NZ_JAMSKV010000021.1"/>
</dbReference>
<keyword evidence="2" id="KW-0560">Oxidoreductase</keyword>
<feature type="domain" description="Ketoreductase" evidence="3">
    <location>
        <begin position="9"/>
        <end position="195"/>
    </location>
</feature>
<comment type="similarity">
    <text evidence="1">Belongs to the short-chain dehydrogenases/reductases (SDR) family.</text>
</comment>
<proteinExistence type="inferred from homology"/>
<dbReference type="InterPro" id="IPR020904">
    <property type="entry name" value="Sc_DH/Rdtase_CS"/>
</dbReference>
<dbReference type="InterPro" id="IPR057326">
    <property type="entry name" value="KR_dom"/>
</dbReference>
<accession>A0ABT1WCV7</accession>
<dbReference type="NCBIfam" id="NF004774">
    <property type="entry name" value="PRK06114.1"/>
    <property type="match status" value="1"/>
</dbReference>
<name>A0ABT1WCV7_9PROT</name>
<dbReference type="PRINTS" id="PR00080">
    <property type="entry name" value="SDRFAMILY"/>
</dbReference>
<evidence type="ECO:0000256" key="2">
    <source>
        <dbReference type="ARBA" id="ARBA00023002"/>
    </source>
</evidence>
<keyword evidence="5" id="KW-1185">Reference proteome</keyword>
<dbReference type="PROSITE" id="PS00061">
    <property type="entry name" value="ADH_SHORT"/>
    <property type="match status" value="1"/>
</dbReference>
<dbReference type="InterPro" id="IPR002347">
    <property type="entry name" value="SDR_fam"/>
</dbReference>
<evidence type="ECO:0000313" key="4">
    <source>
        <dbReference type="EMBL" id="MCQ8280067.1"/>
    </source>
</evidence>
<dbReference type="InterPro" id="IPR036291">
    <property type="entry name" value="NAD(P)-bd_dom_sf"/>
</dbReference>
<evidence type="ECO:0000313" key="5">
    <source>
        <dbReference type="Proteomes" id="UP001524587"/>
    </source>
</evidence>
<dbReference type="Proteomes" id="UP001524587">
    <property type="component" value="Unassembled WGS sequence"/>
</dbReference>
<comment type="caution">
    <text evidence="4">The sequence shown here is derived from an EMBL/GenBank/DDBJ whole genome shotgun (WGS) entry which is preliminary data.</text>
</comment>
<dbReference type="SMART" id="SM00822">
    <property type="entry name" value="PKS_KR"/>
    <property type="match status" value="1"/>
</dbReference>
<dbReference type="Pfam" id="PF13561">
    <property type="entry name" value="adh_short_C2"/>
    <property type="match status" value="1"/>
</dbReference>
<dbReference type="PANTHER" id="PTHR42760:SF115">
    <property type="entry name" value="3-OXOACYL-[ACYL-CARRIER-PROTEIN] REDUCTASE FABG"/>
    <property type="match status" value="1"/>
</dbReference>
<evidence type="ECO:0000256" key="1">
    <source>
        <dbReference type="ARBA" id="ARBA00006484"/>
    </source>
</evidence>
<protein>
    <submittedName>
        <fullName evidence="4">SDR family oxidoreductase</fullName>
    </submittedName>
</protein>
<sequence length="254" mass="26574">MELFDLTGKVCFVTGAGSGIGQRIAVGLAEAGADVGGFDTPSSPGLAETVSRIEALGRRAIALRGDVTDEGSIATAISTLEAEIGPLTTAVNCAGIANAAPAEDMDRAQWQRMYDVNVTGLFLCCQAEARAMLPRGEGSIVNIASMSGVIVNRGLMQAHYNSAKAAVIHLSKSLAMEWAQRGVRVNSISPGYTATPMNTRPEMVHQTRAFEDQTPMGRMASVDELVGPAIFLSAKAASFCTGVDLLVDGGFCCW</sequence>
<dbReference type="PRINTS" id="PR00081">
    <property type="entry name" value="GDHRDH"/>
</dbReference>
<dbReference type="SUPFAM" id="SSF51735">
    <property type="entry name" value="NAD(P)-binding Rossmann-fold domains"/>
    <property type="match status" value="1"/>
</dbReference>
<organism evidence="4 5">
    <name type="scientific">Endosaccharibacter trunci</name>
    <dbReference type="NCBI Taxonomy" id="2812733"/>
    <lineage>
        <taxon>Bacteria</taxon>
        <taxon>Pseudomonadati</taxon>
        <taxon>Pseudomonadota</taxon>
        <taxon>Alphaproteobacteria</taxon>
        <taxon>Acetobacterales</taxon>
        <taxon>Acetobacteraceae</taxon>
        <taxon>Endosaccharibacter</taxon>
    </lineage>
</organism>
<dbReference type="EMBL" id="JAMSKV010000021">
    <property type="protein sequence ID" value="MCQ8280067.1"/>
    <property type="molecule type" value="Genomic_DNA"/>
</dbReference>
<evidence type="ECO:0000259" key="3">
    <source>
        <dbReference type="SMART" id="SM00822"/>
    </source>
</evidence>
<reference evidence="4 5" key="1">
    <citation type="submission" date="2022-06" db="EMBL/GenBank/DDBJ databases">
        <title>Endosaccharibacter gen. nov., sp. nov., endophytic bacteria isolated from sugarcane.</title>
        <authorList>
            <person name="Pitiwittayakul N."/>
            <person name="Yukphan P."/>
            <person name="Charoenyingcharoen P."/>
            <person name="Tanasupawat S."/>
        </authorList>
    </citation>
    <scope>NUCLEOTIDE SEQUENCE [LARGE SCALE GENOMIC DNA]</scope>
    <source>
        <strain evidence="4 5">KSS8</strain>
    </source>
</reference>
<dbReference type="PANTHER" id="PTHR42760">
    <property type="entry name" value="SHORT-CHAIN DEHYDROGENASES/REDUCTASES FAMILY MEMBER"/>
    <property type="match status" value="1"/>
</dbReference>
<gene>
    <name evidence="4" type="ORF">NFI95_16620</name>
</gene>